<feature type="coiled-coil region" evidence="1">
    <location>
        <begin position="38"/>
        <end position="101"/>
    </location>
</feature>
<gene>
    <name evidence="2" type="ORF">A6K76_11375</name>
</gene>
<sequence>MNVIETVKKLATTEQPNAQLMSSYGDYILHPESKVIIKEALKRELMSQQKELTESISRILIEHELYTVLSEADTTATQEYLELANGTLELYREQKEQLRTIEKTIRNLEA</sequence>
<name>A0A1C0YTI7_9BACL</name>
<keyword evidence="1" id="KW-0175">Coiled coil</keyword>
<dbReference type="RefSeq" id="WP_066464709.1">
    <property type="nucleotide sequence ID" value="NZ_MATO01000037.1"/>
</dbReference>
<accession>A0A1C0YTI7</accession>
<dbReference type="AlphaFoldDB" id="A0A1C0YTI7"/>
<dbReference type="Proteomes" id="UP000093482">
    <property type="component" value="Unassembled WGS sequence"/>
</dbReference>
<organism evidence="2 3">
    <name type="scientific">Caryophanon latum</name>
    <dbReference type="NCBI Taxonomy" id="33977"/>
    <lineage>
        <taxon>Bacteria</taxon>
        <taxon>Bacillati</taxon>
        <taxon>Bacillota</taxon>
        <taxon>Bacilli</taxon>
        <taxon>Bacillales</taxon>
        <taxon>Caryophanaceae</taxon>
        <taxon>Caryophanon</taxon>
    </lineage>
</organism>
<evidence type="ECO:0000256" key="1">
    <source>
        <dbReference type="SAM" id="Coils"/>
    </source>
</evidence>
<keyword evidence="3" id="KW-1185">Reference proteome</keyword>
<evidence type="ECO:0000313" key="2">
    <source>
        <dbReference type="EMBL" id="OCS90459.1"/>
    </source>
</evidence>
<comment type="caution">
    <text evidence="2">The sequence shown here is derived from an EMBL/GenBank/DDBJ whole genome shotgun (WGS) entry which is preliminary data.</text>
</comment>
<dbReference type="EMBL" id="MATO01000037">
    <property type="protein sequence ID" value="OCS90459.1"/>
    <property type="molecule type" value="Genomic_DNA"/>
</dbReference>
<reference evidence="2 3" key="1">
    <citation type="submission" date="2016-07" db="EMBL/GenBank/DDBJ databases">
        <title>Caryophanon latum genome sequencing.</title>
        <authorList>
            <person name="Verma A."/>
            <person name="Pal Y."/>
            <person name="Krishnamurthi S."/>
        </authorList>
    </citation>
    <scope>NUCLEOTIDE SEQUENCE [LARGE SCALE GENOMIC DNA]</scope>
    <source>
        <strain evidence="2 3">DSM 14151</strain>
    </source>
</reference>
<protein>
    <submittedName>
        <fullName evidence="2">Uncharacterized protein</fullName>
    </submittedName>
</protein>
<evidence type="ECO:0000313" key="3">
    <source>
        <dbReference type="Proteomes" id="UP000093482"/>
    </source>
</evidence>
<proteinExistence type="predicted"/>